<dbReference type="EMBL" id="FN649760">
    <property type="protein sequence ID" value="CBN78326.1"/>
    <property type="molecule type" value="Genomic_DNA"/>
</dbReference>
<protein>
    <submittedName>
        <fullName evidence="2">Uncharacterized protein</fullName>
    </submittedName>
</protein>
<dbReference type="AlphaFoldDB" id="D8LNW6"/>
<feature type="transmembrane region" description="Helical" evidence="1">
    <location>
        <begin position="191"/>
        <end position="215"/>
    </location>
</feature>
<reference evidence="2 3" key="1">
    <citation type="journal article" date="2010" name="Nature">
        <title>The Ectocarpus genome and the independent evolution of multicellularity in brown algae.</title>
        <authorList>
            <person name="Cock J.M."/>
            <person name="Sterck L."/>
            <person name="Rouze P."/>
            <person name="Scornet D."/>
            <person name="Allen A.E."/>
            <person name="Amoutzias G."/>
            <person name="Anthouard V."/>
            <person name="Artiguenave F."/>
            <person name="Aury J.M."/>
            <person name="Badger J.H."/>
            <person name="Beszteri B."/>
            <person name="Billiau K."/>
            <person name="Bonnet E."/>
            <person name="Bothwell J.H."/>
            <person name="Bowler C."/>
            <person name="Boyen C."/>
            <person name="Brownlee C."/>
            <person name="Carrano C.J."/>
            <person name="Charrier B."/>
            <person name="Cho G.Y."/>
            <person name="Coelho S.M."/>
            <person name="Collen J."/>
            <person name="Corre E."/>
            <person name="Da Silva C."/>
            <person name="Delage L."/>
            <person name="Delaroque N."/>
            <person name="Dittami S.M."/>
            <person name="Doulbeau S."/>
            <person name="Elias M."/>
            <person name="Farnham G."/>
            <person name="Gachon C.M."/>
            <person name="Gschloessl B."/>
            <person name="Heesch S."/>
            <person name="Jabbari K."/>
            <person name="Jubin C."/>
            <person name="Kawai H."/>
            <person name="Kimura K."/>
            <person name="Kloareg B."/>
            <person name="Kupper F.C."/>
            <person name="Lang D."/>
            <person name="Le Bail A."/>
            <person name="Leblanc C."/>
            <person name="Lerouge P."/>
            <person name="Lohr M."/>
            <person name="Lopez P.J."/>
            <person name="Martens C."/>
            <person name="Maumus F."/>
            <person name="Michel G."/>
            <person name="Miranda-Saavedra D."/>
            <person name="Morales J."/>
            <person name="Moreau H."/>
            <person name="Motomura T."/>
            <person name="Nagasato C."/>
            <person name="Napoli C.A."/>
            <person name="Nelson D.R."/>
            <person name="Nyvall-Collen P."/>
            <person name="Peters A.F."/>
            <person name="Pommier C."/>
            <person name="Potin P."/>
            <person name="Poulain J."/>
            <person name="Quesneville H."/>
            <person name="Read B."/>
            <person name="Rensing S.A."/>
            <person name="Ritter A."/>
            <person name="Rousvoal S."/>
            <person name="Samanta M."/>
            <person name="Samson G."/>
            <person name="Schroeder D.C."/>
            <person name="Segurens B."/>
            <person name="Strittmatter M."/>
            <person name="Tonon T."/>
            <person name="Tregear J.W."/>
            <person name="Valentin K."/>
            <person name="von Dassow P."/>
            <person name="Yamagishi T."/>
            <person name="Van de Peer Y."/>
            <person name="Wincker P."/>
        </authorList>
    </citation>
    <scope>NUCLEOTIDE SEQUENCE [LARGE SCALE GENOMIC DNA]</scope>
    <source>
        <strain evidence="3">Ec32 / CCAP1310/4</strain>
    </source>
</reference>
<dbReference type="OrthoDB" id="10310325at2759"/>
<dbReference type="InParanoid" id="D8LNW6"/>
<keyword evidence="1" id="KW-1133">Transmembrane helix</keyword>
<gene>
    <name evidence="2" type="ORF">Esi_0005_0253</name>
</gene>
<name>D8LNW6_ECTSI</name>
<keyword evidence="1" id="KW-0472">Membrane</keyword>
<feature type="transmembrane region" description="Helical" evidence="1">
    <location>
        <begin position="54"/>
        <end position="78"/>
    </location>
</feature>
<proteinExistence type="predicted"/>
<evidence type="ECO:0000313" key="3">
    <source>
        <dbReference type="Proteomes" id="UP000002630"/>
    </source>
</evidence>
<keyword evidence="3" id="KW-1185">Reference proteome</keyword>
<evidence type="ECO:0000256" key="1">
    <source>
        <dbReference type="SAM" id="Phobius"/>
    </source>
</evidence>
<keyword evidence="1" id="KW-0812">Transmembrane</keyword>
<dbReference type="Proteomes" id="UP000002630">
    <property type="component" value="Unassembled WGS sequence"/>
</dbReference>
<sequence length="248" mass="27092">MATANLPPTAYVPVGSEFDGGRPLGERVRFNGVGGVRKDWWWQPGPVDSCCCCFSLAAGVAVLAALDIIVLGAMRLYYVSFVTGDAGLKQLLAGFEKKYAEECEDVAEASADCLAQASIILSLNKTNDLYVPAVLQGVIAAIFGFVGLRAVFAHDALAARAYLWSWPPRIVLTLVELVMQRIRFERYDMGFLWGFTVVWNIPRVLILAYCLKVAWSYWVVVRRNNRAAATAADTSGSIELDGSRSSVV</sequence>
<feature type="transmembrane region" description="Helical" evidence="1">
    <location>
        <begin position="129"/>
        <end position="149"/>
    </location>
</feature>
<evidence type="ECO:0000313" key="2">
    <source>
        <dbReference type="EMBL" id="CBN78326.1"/>
    </source>
</evidence>
<accession>D8LNW6</accession>
<organism evidence="2 3">
    <name type="scientific">Ectocarpus siliculosus</name>
    <name type="common">Brown alga</name>
    <name type="synonym">Conferva siliculosa</name>
    <dbReference type="NCBI Taxonomy" id="2880"/>
    <lineage>
        <taxon>Eukaryota</taxon>
        <taxon>Sar</taxon>
        <taxon>Stramenopiles</taxon>
        <taxon>Ochrophyta</taxon>
        <taxon>PX clade</taxon>
        <taxon>Phaeophyceae</taxon>
        <taxon>Ectocarpales</taxon>
        <taxon>Ectocarpaceae</taxon>
        <taxon>Ectocarpus</taxon>
    </lineage>
</organism>